<dbReference type="InterPro" id="IPR036404">
    <property type="entry name" value="Jacalin-like_lectin_dom_sf"/>
</dbReference>
<dbReference type="PANTHER" id="PTHR47293">
    <property type="entry name" value="JACALIN-RELATED LECTIN 3"/>
    <property type="match status" value="1"/>
</dbReference>
<dbReference type="Gramene" id="scaffold_104998.1">
    <property type="protein sequence ID" value="scaffold_104998.1"/>
    <property type="gene ID" value="scaffold_104998.1"/>
</dbReference>
<keyword evidence="3" id="KW-0677">Repeat</keyword>
<name>D7KIN7_ARALL</name>
<sequence>MDGKNIIGFHGSADANLRVLGAYFTSITPARMEAKGDKGGREWDDGGVYEAVTKIHGRSDHNGIKDITFDYVDKDRIPKMKPMVLPRFEINHLDKEYLLSIDGYYDETSGVIQALQFNTNMKPWALMGYYEDDAVKFTIGCNGNKIIGFHFHGYAEKNLNSLGAYFTILPRYLNWNT</sequence>
<dbReference type="SUPFAM" id="SSF51101">
    <property type="entry name" value="Mannose-binding lectins"/>
    <property type="match status" value="1"/>
</dbReference>
<evidence type="ECO:0000313" key="5">
    <source>
        <dbReference type="EMBL" id="EFH70614.1"/>
    </source>
</evidence>
<dbReference type="GO" id="GO:0030246">
    <property type="term" value="F:carbohydrate binding"/>
    <property type="evidence" value="ECO:0007669"/>
    <property type="project" value="UniProtKB-KW"/>
</dbReference>
<evidence type="ECO:0000256" key="3">
    <source>
        <dbReference type="ARBA" id="ARBA00022737"/>
    </source>
</evidence>
<feature type="domain" description="Jacalin-type lectin" evidence="4">
    <location>
        <begin position="29"/>
        <end position="168"/>
    </location>
</feature>
<dbReference type="HOGENOM" id="CLU_1752252_0_0_1"/>
<dbReference type="InterPro" id="IPR001229">
    <property type="entry name" value="Jacalin-like_lectin_dom"/>
</dbReference>
<keyword evidence="6" id="KW-1185">Reference proteome</keyword>
<accession>D7KIN7</accession>
<reference evidence="6" key="1">
    <citation type="journal article" date="2011" name="Nat. Genet.">
        <title>The Arabidopsis lyrata genome sequence and the basis of rapid genome size change.</title>
        <authorList>
            <person name="Hu T.T."/>
            <person name="Pattyn P."/>
            <person name="Bakker E.G."/>
            <person name="Cao J."/>
            <person name="Cheng J.-F."/>
            <person name="Clark R.M."/>
            <person name="Fahlgren N."/>
            <person name="Fawcett J.A."/>
            <person name="Grimwood J."/>
            <person name="Gundlach H."/>
            <person name="Haberer G."/>
            <person name="Hollister J.D."/>
            <person name="Ossowski S."/>
            <person name="Ottilar R.P."/>
            <person name="Salamov A.A."/>
            <person name="Schneeberger K."/>
            <person name="Spannagl M."/>
            <person name="Wang X."/>
            <person name="Yang L."/>
            <person name="Nasrallah M.E."/>
            <person name="Bergelson J."/>
            <person name="Carrington J.C."/>
            <person name="Gaut B.S."/>
            <person name="Schmutz J."/>
            <person name="Mayer K.F.X."/>
            <person name="Van de Peer Y."/>
            <person name="Grigoriev I.V."/>
            <person name="Nordborg M."/>
            <person name="Weigel D."/>
            <person name="Guo Y.-L."/>
        </authorList>
    </citation>
    <scope>NUCLEOTIDE SEQUENCE [LARGE SCALE GENOMIC DNA]</scope>
    <source>
        <strain evidence="6">cv. MN47</strain>
    </source>
</reference>
<dbReference type="EMBL" id="GL348713">
    <property type="protein sequence ID" value="EFH70614.1"/>
    <property type="molecule type" value="Genomic_DNA"/>
</dbReference>
<evidence type="ECO:0000256" key="2">
    <source>
        <dbReference type="ARBA" id="ARBA00022734"/>
    </source>
</evidence>
<comment type="similarity">
    <text evidence="1">Belongs to the jacalin lectin family.</text>
</comment>
<evidence type="ECO:0000259" key="4">
    <source>
        <dbReference type="PROSITE" id="PS51752"/>
    </source>
</evidence>
<dbReference type="STRING" id="81972.D7KIN7"/>
<proteinExistence type="inferred from homology"/>
<protein>
    <recommendedName>
        <fullName evidence="4">Jacalin-type lectin domain-containing protein</fullName>
    </recommendedName>
</protein>
<dbReference type="Proteomes" id="UP000008694">
    <property type="component" value="Unassembled WGS sequence"/>
</dbReference>
<gene>
    <name evidence="5" type="ORF">ARALYDRAFT_892204</name>
</gene>
<dbReference type="Gene3D" id="2.100.10.30">
    <property type="entry name" value="Jacalin-like lectin domain"/>
    <property type="match status" value="1"/>
</dbReference>
<dbReference type="PROSITE" id="PS51752">
    <property type="entry name" value="JACALIN_LECTIN"/>
    <property type="match status" value="2"/>
</dbReference>
<dbReference type="PANTHER" id="PTHR47293:SF11">
    <property type="entry name" value="JACALIN-RELATED LECTIN 12-RELATED"/>
    <property type="match status" value="1"/>
</dbReference>
<keyword evidence="2" id="KW-0430">Lectin</keyword>
<feature type="domain" description="Jacalin-type lectin" evidence="4">
    <location>
        <begin position="1"/>
        <end position="26"/>
    </location>
</feature>
<dbReference type="FunFam" id="2.100.10.30:FF:000001">
    <property type="entry name" value="Jacalin-related lectin 33"/>
    <property type="match status" value="1"/>
</dbReference>
<dbReference type="Pfam" id="PF01419">
    <property type="entry name" value="Jacalin"/>
    <property type="match status" value="1"/>
</dbReference>
<evidence type="ECO:0000256" key="1">
    <source>
        <dbReference type="ARBA" id="ARBA00006568"/>
    </source>
</evidence>
<dbReference type="AlphaFoldDB" id="D7KIN7"/>
<evidence type="ECO:0000313" key="6">
    <source>
        <dbReference type="Proteomes" id="UP000008694"/>
    </source>
</evidence>
<dbReference type="SMART" id="SM00915">
    <property type="entry name" value="Jacalin"/>
    <property type="match status" value="1"/>
</dbReference>
<organism evidence="6">
    <name type="scientific">Arabidopsis lyrata subsp. lyrata</name>
    <name type="common">Lyre-leaved rock-cress</name>
    <dbReference type="NCBI Taxonomy" id="81972"/>
    <lineage>
        <taxon>Eukaryota</taxon>
        <taxon>Viridiplantae</taxon>
        <taxon>Streptophyta</taxon>
        <taxon>Embryophyta</taxon>
        <taxon>Tracheophyta</taxon>
        <taxon>Spermatophyta</taxon>
        <taxon>Magnoliopsida</taxon>
        <taxon>eudicotyledons</taxon>
        <taxon>Gunneridae</taxon>
        <taxon>Pentapetalae</taxon>
        <taxon>rosids</taxon>
        <taxon>malvids</taxon>
        <taxon>Brassicales</taxon>
        <taxon>Brassicaceae</taxon>
        <taxon>Camelineae</taxon>
        <taxon>Arabidopsis</taxon>
    </lineage>
</organism>